<reference evidence="2" key="1">
    <citation type="submission" date="2022-07" db="EMBL/GenBank/DDBJ databases">
        <title>Description and genome-wide analysis of Profundicola chukchiensis gen. nov., sp. nov., marine bacteria isolated from bottom sediments of the Chukchi Sea.</title>
        <authorList>
            <person name="Romanenko L."/>
            <person name="Otstavnykh N."/>
            <person name="Kurilenko V."/>
            <person name="Eremeev V."/>
            <person name="Velansky P."/>
            <person name="Mikhailov V."/>
            <person name="Isaeva M."/>
        </authorList>
    </citation>
    <scope>NUCLEOTIDE SEQUENCE</scope>
    <source>
        <strain evidence="2">KMM 9713</strain>
    </source>
</reference>
<keyword evidence="1" id="KW-0472">Membrane</keyword>
<protein>
    <submittedName>
        <fullName evidence="2">DUF4230 domain-containing protein</fullName>
    </submittedName>
</protein>
<sequence>MNKIKPFIKYIAAFVAGIILTYFIVNWTEKDTKVEATHTIAYGIERLNKMVVAEQNYANFYSHKSKTSYMGDLFSFDKNLLLKVDIRAQASYDLKQMKVELDSINETIYIRSIPELKIETFSDVEFFEMNQSRLNQFTKDEINGIKKRAVEEVKKTIDQTDLKQQAHEQLISNLEDIYLLAKIYGWKIEDTTKYAQELEQKVKF</sequence>
<dbReference type="RefSeq" id="WP_304419847.1">
    <property type="nucleotide sequence ID" value="NZ_JANCMU010000001.1"/>
</dbReference>
<comment type="caution">
    <text evidence="2">The sequence shown here is derived from an EMBL/GenBank/DDBJ whole genome shotgun (WGS) entry which is preliminary data.</text>
</comment>
<keyword evidence="1" id="KW-1133">Transmembrane helix</keyword>
<dbReference type="EMBL" id="JANCMU010000001">
    <property type="protein sequence ID" value="MDG4945139.1"/>
    <property type="molecule type" value="Genomic_DNA"/>
</dbReference>
<name>A0A9X4MW81_9FLAO</name>
<dbReference type="AlphaFoldDB" id="A0A9X4MW81"/>
<dbReference type="InterPro" id="IPR025324">
    <property type="entry name" value="DUF4230"/>
</dbReference>
<dbReference type="Pfam" id="PF14014">
    <property type="entry name" value="DUF4230"/>
    <property type="match status" value="1"/>
</dbReference>
<feature type="transmembrane region" description="Helical" evidence="1">
    <location>
        <begin position="7"/>
        <end position="25"/>
    </location>
</feature>
<keyword evidence="3" id="KW-1185">Reference proteome</keyword>
<dbReference type="Proteomes" id="UP001152599">
    <property type="component" value="Unassembled WGS sequence"/>
</dbReference>
<evidence type="ECO:0000256" key="1">
    <source>
        <dbReference type="SAM" id="Phobius"/>
    </source>
</evidence>
<organism evidence="2 3">
    <name type="scientific">Profundicola chukchiensis</name>
    <dbReference type="NCBI Taxonomy" id="2961959"/>
    <lineage>
        <taxon>Bacteria</taxon>
        <taxon>Pseudomonadati</taxon>
        <taxon>Bacteroidota</taxon>
        <taxon>Flavobacteriia</taxon>
        <taxon>Flavobacteriales</taxon>
        <taxon>Weeksellaceae</taxon>
        <taxon>Profundicola</taxon>
    </lineage>
</organism>
<accession>A0A9X4MW81</accession>
<evidence type="ECO:0000313" key="3">
    <source>
        <dbReference type="Proteomes" id="UP001152599"/>
    </source>
</evidence>
<proteinExistence type="predicted"/>
<evidence type="ECO:0000313" key="2">
    <source>
        <dbReference type="EMBL" id="MDG4945139.1"/>
    </source>
</evidence>
<gene>
    <name evidence="2" type="ORF">NMK71_01825</name>
</gene>
<keyword evidence="1" id="KW-0812">Transmembrane</keyword>